<feature type="transmembrane region" description="Helical" evidence="1">
    <location>
        <begin position="44"/>
        <end position="67"/>
    </location>
</feature>
<dbReference type="EMBL" id="CP076723">
    <property type="protein sequence ID" value="QWV94299.1"/>
    <property type="molecule type" value="Genomic_DNA"/>
</dbReference>
<protein>
    <recommendedName>
        <fullName evidence="4">MFS transporter</fullName>
    </recommendedName>
</protein>
<keyword evidence="1" id="KW-1133">Transmembrane helix</keyword>
<feature type="transmembrane region" description="Helical" evidence="1">
    <location>
        <begin position="109"/>
        <end position="130"/>
    </location>
</feature>
<evidence type="ECO:0000313" key="3">
    <source>
        <dbReference type="Proteomes" id="UP000683557"/>
    </source>
</evidence>
<accession>A0ABX8JC90</accession>
<dbReference type="RefSeq" id="WP_216801040.1">
    <property type="nucleotide sequence ID" value="NZ_CP076723.1"/>
</dbReference>
<keyword evidence="1" id="KW-0472">Membrane</keyword>
<organism evidence="2 3">
    <name type="scientific">Geomonas oryzisoli</name>
    <dbReference type="NCBI Taxonomy" id="2847992"/>
    <lineage>
        <taxon>Bacteria</taxon>
        <taxon>Pseudomonadati</taxon>
        <taxon>Thermodesulfobacteriota</taxon>
        <taxon>Desulfuromonadia</taxon>
        <taxon>Geobacterales</taxon>
        <taxon>Geobacteraceae</taxon>
        <taxon>Geomonas</taxon>
    </lineage>
</organism>
<keyword evidence="3" id="KW-1185">Reference proteome</keyword>
<keyword evidence="1" id="KW-0812">Transmembrane</keyword>
<evidence type="ECO:0008006" key="4">
    <source>
        <dbReference type="Google" id="ProtNLM"/>
    </source>
</evidence>
<name>A0ABX8JC90_9BACT</name>
<sequence>MSETDKAKGADLCRECEAKVFEKDGSQREEMARPADSAGKKKEIWWVVSVGSLLGFTGIGFLTCFLLPRSESDWFGIRYLLVIGGAGLVGCLLCVIFAIISLNRREKRSLWAVGAAFPSSLILMVCFTFAMNQHAKQENYQNWATSYKNYKQEIIANPEIVLSEHWATTADATKETAFRESFGDPAVYYDLRLLKRIYNEVPRMREYVFLHPACDREFIEEHFDEAFKRAEKVNYTMLASMMKNPNTPIELVEKVASSKGMVMGAVEPARYALQKRKGGNEDGQ</sequence>
<evidence type="ECO:0000313" key="2">
    <source>
        <dbReference type="EMBL" id="QWV94299.1"/>
    </source>
</evidence>
<gene>
    <name evidence="2" type="ORF">KP004_03695</name>
</gene>
<proteinExistence type="predicted"/>
<dbReference type="Proteomes" id="UP000683557">
    <property type="component" value="Chromosome"/>
</dbReference>
<feature type="transmembrane region" description="Helical" evidence="1">
    <location>
        <begin position="79"/>
        <end position="103"/>
    </location>
</feature>
<reference evidence="2 3" key="1">
    <citation type="submission" date="2021-06" db="EMBL/GenBank/DDBJ databases">
        <title>Gemonas diversity in paddy soil.</title>
        <authorList>
            <person name="Liu G."/>
        </authorList>
    </citation>
    <scope>NUCLEOTIDE SEQUENCE [LARGE SCALE GENOMIC DNA]</scope>
    <source>
        <strain evidence="2 3">RG10</strain>
    </source>
</reference>
<evidence type="ECO:0000256" key="1">
    <source>
        <dbReference type="SAM" id="Phobius"/>
    </source>
</evidence>